<evidence type="ECO:0000313" key="1">
    <source>
        <dbReference type="EMBL" id="OMP04403.1"/>
    </source>
</evidence>
<reference evidence="2" key="1">
    <citation type="submission" date="2013-09" db="EMBL/GenBank/DDBJ databases">
        <title>Corchorus olitorius genome sequencing.</title>
        <authorList>
            <person name="Alam M."/>
            <person name="Haque M.S."/>
            <person name="Islam M.S."/>
            <person name="Emdad E.M."/>
            <person name="Islam M.M."/>
            <person name="Ahmed B."/>
            <person name="Halim A."/>
            <person name="Hossen Q.M.M."/>
            <person name="Hossain M.Z."/>
            <person name="Ahmed R."/>
            <person name="Khan M.M."/>
            <person name="Islam R."/>
            <person name="Rashid M.M."/>
            <person name="Khan S.A."/>
            <person name="Rahman M.S."/>
            <person name="Alam M."/>
            <person name="Yahiya A.S."/>
            <person name="Khan M.S."/>
            <person name="Azam M.S."/>
            <person name="Haque T."/>
            <person name="Lashkar M.Z.H."/>
            <person name="Akhand A.I."/>
            <person name="Morshed G."/>
            <person name="Roy S."/>
            <person name="Uddin K.S."/>
            <person name="Rabeya T."/>
            <person name="Hossain A.S."/>
            <person name="Chowdhury A."/>
            <person name="Snigdha A.R."/>
            <person name="Mortoza M.S."/>
            <person name="Matin S.A."/>
            <person name="Hoque S.M.E."/>
            <person name="Islam M.K."/>
            <person name="Roy D.K."/>
            <person name="Haider R."/>
            <person name="Moosa M.M."/>
            <person name="Elias S.M."/>
            <person name="Hasan A.M."/>
            <person name="Jahan S."/>
            <person name="Shafiuddin M."/>
            <person name="Mahmood N."/>
            <person name="Shommy N.S."/>
        </authorList>
    </citation>
    <scope>NUCLEOTIDE SEQUENCE [LARGE SCALE GENOMIC DNA]</scope>
    <source>
        <strain evidence="2">cv. O-4</strain>
    </source>
</reference>
<proteinExistence type="predicted"/>
<name>A0A1R3KBE8_9ROSI</name>
<dbReference type="EMBL" id="AWUE01014260">
    <property type="protein sequence ID" value="OMP04403.1"/>
    <property type="molecule type" value="Genomic_DNA"/>
</dbReference>
<protein>
    <submittedName>
        <fullName evidence="1">Uncharacterized protein</fullName>
    </submittedName>
</protein>
<evidence type="ECO:0000313" key="2">
    <source>
        <dbReference type="Proteomes" id="UP000187203"/>
    </source>
</evidence>
<keyword evidence="2" id="KW-1185">Reference proteome</keyword>
<dbReference type="AlphaFoldDB" id="A0A1R3KBE8"/>
<dbReference type="Proteomes" id="UP000187203">
    <property type="component" value="Unassembled WGS sequence"/>
</dbReference>
<comment type="caution">
    <text evidence="1">The sequence shown here is derived from an EMBL/GenBank/DDBJ whole genome shotgun (WGS) entry which is preliminary data.</text>
</comment>
<accession>A0A1R3KBE8</accession>
<sequence length="36" mass="3801">MGVGRYRVVLKGKGYRVAESVAVVAAVVLKDVGSCY</sequence>
<gene>
    <name evidence="1" type="ORF">COLO4_09672</name>
</gene>
<organism evidence="1 2">
    <name type="scientific">Corchorus olitorius</name>
    <dbReference type="NCBI Taxonomy" id="93759"/>
    <lineage>
        <taxon>Eukaryota</taxon>
        <taxon>Viridiplantae</taxon>
        <taxon>Streptophyta</taxon>
        <taxon>Embryophyta</taxon>
        <taxon>Tracheophyta</taxon>
        <taxon>Spermatophyta</taxon>
        <taxon>Magnoliopsida</taxon>
        <taxon>eudicotyledons</taxon>
        <taxon>Gunneridae</taxon>
        <taxon>Pentapetalae</taxon>
        <taxon>rosids</taxon>
        <taxon>malvids</taxon>
        <taxon>Malvales</taxon>
        <taxon>Malvaceae</taxon>
        <taxon>Grewioideae</taxon>
        <taxon>Apeibeae</taxon>
        <taxon>Corchorus</taxon>
    </lineage>
</organism>